<keyword evidence="4" id="KW-0812">Transmembrane</keyword>
<evidence type="ECO:0000256" key="4">
    <source>
        <dbReference type="SAM" id="Phobius"/>
    </source>
</evidence>
<evidence type="ECO:0000256" key="3">
    <source>
        <dbReference type="ARBA" id="ARBA00023274"/>
    </source>
</evidence>
<feature type="transmembrane region" description="Helical" evidence="4">
    <location>
        <begin position="75"/>
        <end position="95"/>
    </location>
</feature>
<keyword evidence="2" id="KW-0689">Ribosomal protein</keyword>
<keyword evidence="6" id="KW-1185">Reference proteome</keyword>
<dbReference type="GO" id="GO:0005840">
    <property type="term" value="C:ribosome"/>
    <property type="evidence" value="ECO:0007669"/>
    <property type="project" value="UniProtKB-KW"/>
</dbReference>
<dbReference type="AlphaFoldDB" id="A0AAV1W213"/>
<accession>A0AAV1W213</accession>
<dbReference type="EMBL" id="CAXHTB010000003">
    <property type="protein sequence ID" value="CAL0303345.1"/>
    <property type="molecule type" value="Genomic_DNA"/>
</dbReference>
<organism evidence="5 6">
    <name type="scientific">Lupinus luteus</name>
    <name type="common">European yellow lupine</name>
    <dbReference type="NCBI Taxonomy" id="3873"/>
    <lineage>
        <taxon>Eukaryota</taxon>
        <taxon>Viridiplantae</taxon>
        <taxon>Streptophyta</taxon>
        <taxon>Embryophyta</taxon>
        <taxon>Tracheophyta</taxon>
        <taxon>Spermatophyta</taxon>
        <taxon>Magnoliopsida</taxon>
        <taxon>eudicotyledons</taxon>
        <taxon>Gunneridae</taxon>
        <taxon>Pentapetalae</taxon>
        <taxon>rosids</taxon>
        <taxon>fabids</taxon>
        <taxon>Fabales</taxon>
        <taxon>Fabaceae</taxon>
        <taxon>Papilionoideae</taxon>
        <taxon>50 kb inversion clade</taxon>
        <taxon>genistoids sensu lato</taxon>
        <taxon>core genistoids</taxon>
        <taxon>Genisteae</taxon>
        <taxon>Lupinus</taxon>
    </lineage>
</organism>
<keyword evidence="4" id="KW-1133">Transmembrane helix</keyword>
<evidence type="ECO:0000256" key="2">
    <source>
        <dbReference type="ARBA" id="ARBA00022980"/>
    </source>
</evidence>
<comment type="similarity">
    <text evidence="1">Belongs to the universal ribosomal protein uS3 family.</text>
</comment>
<dbReference type="GO" id="GO:1990904">
    <property type="term" value="C:ribonucleoprotein complex"/>
    <property type="evidence" value="ECO:0007669"/>
    <property type="project" value="UniProtKB-KW"/>
</dbReference>
<evidence type="ECO:0000313" key="5">
    <source>
        <dbReference type="EMBL" id="CAL0303345.1"/>
    </source>
</evidence>
<evidence type="ECO:0000313" key="6">
    <source>
        <dbReference type="Proteomes" id="UP001497480"/>
    </source>
</evidence>
<keyword evidence="3" id="KW-0687">Ribonucleoprotein</keyword>
<name>A0AAV1W213_LUPLU</name>
<dbReference type="InterPro" id="IPR036419">
    <property type="entry name" value="Ribosomal_S3_C_sf"/>
</dbReference>
<dbReference type="Gene3D" id="3.30.1140.32">
    <property type="entry name" value="Ribosomal protein S3, C-terminal domain"/>
    <property type="match status" value="1"/>
</dbReference>
<dbReference type="Proteomes" id="UP001497480">
    <property type="component" value="Unassembled WGS sequence"/>
</dbReference>
<keyword evidence="4" id="KW-0472">Membrane</keyword>
<dbReference type="SUPFAM" id="SSF54821">
    <property type="entry name" value="Ribosomal protein S3 C-terminal domain"/>
    <property type="match status" value="1"/>
</dbReference>
<gene>
    <name evidence="5" type="ORF">LLUT_LOCUS4405</name>
</gene>
<comment type="caution">
    <text evidence="5">The sequence shown here is derived from an EMBL/GenBank/DDBJ whole genome shotgun (WGS) entry which is preliminary data.</text>
</comment>
<sequence length="257" mass="29911">MVCRGTLPSPIHSMRAIYFSLIRPAILKPIDLIQFIIYMRFPKLIEGYVTNTYQGHWLGRQALSAWSPTLGGGYFYLWISPLVVDFTFVYFYLWISPLIWIREGSVPLQTIRAKIDYCSYLVRTIYGILGITSPITPNSISIPKEPQKDSVRDSNFLTRRLGMSGKNYKNIFWCRGDCTDKDSKKNRSNSIHNLYGISKINRGERRTIHSNRRVQKEFKYKLQDVSRKNKLHASSGSEREVFLYKPFEVKLIIVPIQ</sequence>
<proteinExistence type="inferred from homology"/>
<evidence type="ECO:0000256" key="1">
    <source>
        <dbReference type="ARBA" id="ARBA00010761"/>
    </source>
</evidence>
<reference evidence="5 6" key="1">
    <citation type="submission" date="2024-03" db="EMBL/GenBank/DDBJ databases">
        <authorList>
            <person name="Martinez-Hernandez J."/>
        </authorList>
    </citation>
    <scope>NUCLEOTIDE SEQUENCE [LARGE SCALE GENOMIC DNA]</scope>
</reference>
<protein>
    <submittedName>
        <fullName evidence="5">Uncharacterized protein</fullName>
    </submittedName>
</protein>